<comment type="caution">
    <text evidence="12">The sequence shown here is derived from an EMBL/GenBank/DDBJ whole genome shotgun (WGS) entry which is preliminary data.</text>
</comment>
<dbReference type="CDD" id="cd04903">
    <property type="entry name" value="ACT_LSD"/>
    <property type="match status" value="1"/>
</dbReference>
<dbReference type="PANTHER" id="PTHR30182:SF12">
    <property type="entry name" value="L-SERINE DEHYDRATASE, BETA CHAIN-RELATED"/>
    <property type="match status" value="1"/>
</dbReference>
<evidence type="ECO:0000256" key="1">
    <source>
        <dbReference type="ARBA" id="ARBA00001966"/>
    </source>
</evidence>
<proteinExistence type="inferred from homology"/>
<accession>A0ABP8QMD5</accession>
<evidence type="ECO:0000256" key="5">
    <source>
        <dbReference type="ARBA" id="ARBA00022723"/>
    </source>
</evidence>
<evidence type="ECO:0000256" key="6">
    <source>
        <dbReference type="ARBA" id="ARBA00023004"/>
    </source>
</evidence>
<dbReference type="InterPro" id="IPR004643">
    <property type="entry name" value="Fe-S_L-Ser_bsu"/>
</dbReference>
<keyword evidence="7 10" id="KW-0411">Iron-sulfur</keyword>
<dbReference type="EMBL" id="BAABGQ010000008">
    <property type="protein sequence ID" value="GAA4506388.1"/>
    <property type="molecule type" value="Genomic_DNA"/>
</dbReference>
<keyword evidence="13" id="KW-1185">Reference proteome</keyword>
<protein>
    <recommendedName>
        <fullName evidence="10">L-serine dehydratase</fullName>
        <ecNumber evidence="10">4.3.1.17</ecNumber>
    </recommendedName>
</protein>
<dbReference type="Pfam" id="PF03315">
    <property type="entry name" value="SDH_beta"/>
    <property type="match status" value="1"/>
</dbReference>
<keyword evidence="5 10" id="KW-0479">Metal-binding</keyword>
<gene>
    <name evidence="12" type="primary">sdaAB</name>
    <name evidence="12" type="ORF">GCM10023172_35600</name>
</gene>
<evidence type="ECO:0000256" key="3">
    <source>
        <dbReference type="ARBA" id="ARBA00022432"/>
    </source>
</evidence>
<sequence>MIALQARNDNRFKCIKLSKNVAEKSSIFDMIGPVMIGPSSSHTAGVVRIARAAIRILGALPTEAVITFYNSFARTYEGHGSDRAIVAGLLGYAPDDTRIRTAFEHAAEAGLHYTFQSVGNASTLHPNTIKLNLTGPDGHQVEVIGQSRGGGVIRIVEVDGFGCDFSGSLHTLIVDAKDVPGSIAFIASVIAHDDCNIATMFVSRKGKNEAARQFIEMDTAIKPLTMEYLRQLSWVQRITYIPTLE</sequence>
<name>A0ABP8QMD5_9BACT</name>
<reference evidence="13" key="1">
    <citation type="journal article" date="2019" name="Int. J. Syst. Evol. Microbiol.">
        <title>The Global Catalogue of Microorganisms (GCM) 10K type strain sequencing project: providing services to taxonomists for standard genome sequencing and annotation.</title>
        <authorList>
            <consortium name="The Broad Institute Genomics Platform"/>
            <consortium name="The Broad Institute Genome Sequencing Center for Infectious Disease"/>
            <person name="Wu L."/>
            <person name="Ma J."/>
        </authorList>
    </citation>
    <scope>NUCLEOTIDE SEQUENCE [LARGE SCALE GENOMIC DNA]</scope>
    <source>
        <strain evidence="13">JCM 17841</strain>
    </source>
</reference>
<evidence type="ECO:0000256" key="2">
    <source>
        <dbReference type="ARBA" id="ARBA00008636"/>
    </source>
</evidence>
<dbReference type="EC" id="4.3.1.17" evidence="10"/>
<comment type="cofactor">
    <cofactor evidence="1 10">
        <name>[4Fe-4S] cluster</name>
        <dbReference type="ChEBI" id="CHEBI:49883"/>
    </cofactor>
</comment>
<dbReference type="Gene3D" id="3.30.1330.90">
    <property type="entry name" value="D-3-phosphoglycerate dehydrogenase, domain 3"/>
    <property type="match status" value="1"/>
</dbReference>
<dbReference type="Proteomes" id="UP001501243">
    <property type="component" value="Unassembled WGS sequence"/>
</dbReference>
<dbReference type="PIRSF" id="PIRSF036692">
    <property type="entry name" value="SDH_B"/>
    <property type="match status" value="1"/>
</dbReference>
<keyword evidence="3 10" id="KW-0312">Gluconeogenesis</keyword>
<dbReference type="PANTHER" id="PTHR30182">
    <property type="entry name" value="L-SERINE DEHYDRATASE"/>
    <property type="match status" value="1"/>
</dbReference>
<dbReference type="InterPro" id="IPR051318">
    <property type="entry name" value="Fe-S_L-Ser"/>
</dbReference>
<evidence type="ECO:0000256" key="8">
    <source>
        <dbReference type="ARBA" id="ARBA00023239"/>
    </source>
</evidence>
<comment type="catalytic activity">
    <reaction evidence="9 10">
        <text>L-serine = pyruvate + NH4(+)</text>
        <dbReference type="Rhea" id="RHEA:19169"/>
        <dbReference type="ChEBI" id="CHEBI:15361"/>
        <dbReference type="ChEBI" id="CHEBI:28938"/>
        <dbReference type="ChEBI" id="CHEBI:33384"/>
        <dbReference type="EC" id="4.3.1.17"/>
    </reaction>
</comment>
<comment type="similarity">
    <text evidence="2 10">Belongs to the iron-sulfur dependent L-serine dehydratase family.</text>
</comment>
<dbReference type="InterPro" id="IPR005131">
    <property type="entry name" value="Ser_deHydtase_bsu"/>
</dbReference>
<dbReference type="Gene3D" id="3.30.70.260">
    <property type="match status" value="1"/>
</dbReference>
<dbReference type="InterPro" id="IPR045865">
    <property type="entry name" value="ACT-like_dom_sf"/>
</dbReference>
<dbReference type="SUPFAM" id="SSF55021">
    <property type="entry name" value="ACT-like"/>
    <property type="match status" value="1"/>
</dbReference>
<keyword evidence="4 10" id="KW-0004">4Fe-4S</keyword>
<evidence type="ECO:0000256" key="4">
    <source>
        <dbReference type="ARBA" id="ARBA00022485"/>
    </source>
</evidence>
<evidence type="ECO:0000313" key="13">
    <source>
        <dbReference type="Proteomes" id="UP001501243"/>
    </source>
</evidence>
<feature type="domain" description="Serine dehydratase beta chain" evidence="11">
    <location>
        <begin position="26"/>
        <end position="107"/>
    </location>
</feature>
<evidence type="ECO:0000256" key="10">
    <source>
        <dbReference type="RuleBase" id="RU366059"/>
    </source>
</evidence>
<dbReference type="InterPro" id="IPR029009">
    <property type="entry name" value="ASB_dom_sf"/>
</dbReference>
<evidence type="ECO:0000256" key="7">
    <source>
        <dbReference type="ARBA" id="ARBA00023014"/>
    </source>
</evidence>
<dbReference type="NCBIfam" id="TIGR00719">
    <property type="entry name" value="sda_beta"/>
    <property type="match status" value="1"/>
</dbReference>
<organism evidence="12 13">
    <name type="scientific">Hymenobacter ginsengisoli</name>
    <dbReference type="NCBI Taxonomy" id="1051626"/>
    <lineage>
        <taxon>Bacteria</taxon>
        <taxon>Pseudomonadati</taxon>
        <taxon>Bacteroidota</taxon>
        <taxon>Cytophagia</taxon>
        <taxon>Cytophagales</taxon>
        <taxon>Hymenobacteraceae</taxon>
        <taxon>Hymenobacter</taxon>
    </lineage>
</organism>
<evidence type="ECO:0000256" key="9">
    <source>
        <dbReference type="ARBA" id="ARBA00049406"/>
    </source>
</evidence>
<evidence type="ECO:0000259" key="11">
    <source>
        <dbReference type="Pfam" id="PF03315"/>
    </source>
</evidence>
<keyword evidence="8 10" id="KW-0456">Lyase</keyword>
<dbReference type="SUPFAM" id="SSF143548">
    <property type="entry name" value="Serine metabolism enzymes domain"/>
    <property type="match status" value="1"/>
</dbReference>
<evidence type="ECO:0000313" key="12">
    <source>
        <dbReference type="EMBL" id="GAA4506388.1"/>
    </source>
</evidence>
<keyword evidence="6 10" id="KW-0408">Iron</keyword>